<dbReference type="PATRIC" id="fig|1225564.3.peg.4518"/>
<keyword evidence="2" id="KW-1133">Transmembrane helix</keyword>
<gene>
    <name evidence="4" type="ORF">AA309_17075</name>
</gene>
<protein>
    <submittedName>
        <fullName evidence="4">Uncharacterized protein</fullName>
    </submittedName>
</protein>
<dbReference type="AlphaFoldDB" id="A0A0H1RA96"/>
<keyword evidence="2" id="KW-0812">Transmembrane</keyword>
<feature type="region of interest" description="Disordered" evidence="1">
    <location>
        <begin position="158"/>
        <end position="230"/>
    </location>
</feature>
<keyword evidence="3" id="KW-0732">Signal</keyword>
<dbReference type="Proteomes" id="UP000035489">
    <property type="component" value="Unassembled WGS sequence"/>
</dbReference>
<feature type="compositionally biased region" description="Basic and acidic residues" evidence="1">
    <location>
        <begin position="196"/>
        <end position="210"/>
    </location>
</feature>
<dbReference type="EMBL" id="LCYG01000042">
    <property type="protein sequence ID" value="KLK92118.1"/>
    <property type="molecule type" value="Genomic_DNA"/>
</dbReference>
<evidence type="ECO:0000256" key="3">
    <source>
        <dbReference type="SAM" id="SignalP"/>
    </source>
</evidence>
<evidence type="ECO:0000313" key="5">
    <source>
        <dbReference type="Proteomes" id="UP000035489"/>
    </source>
</evidence>
<feature type="region of interest" description="Disordered" evidence="1">
    <location>
        <begin position="82"/>
        <end position="128"/>
    </location>
</feature>
<evidence type="ECO:0000256" key="2">
    <source>
        <dbReference type="SAM" id="Phobius"/>
    </source>
</evidence>
<keyword evidence="5" id="KW-1185">Reference proteome</keyword>
<feature type="transmembrane region" description="Helical" evidence="2">
    <location>
        <begin position="245"/>
        <end position="273"/>
    </location>
</feature>
<name>A0A0H1RA96_9HYPH</name>
<organism evidence="4 5">
    <name type="scientific">Microvirga vignae</name>
    <dbReference type="NCBI Taxonomy" id="1225564"/>
    <lineage>
        <taxon>Bacteria</taxon>
        <taxon>Pseudomonadati</taxon>
        <taxon>Pseudomonadota</taxon>
        <taxon>Alphaproteobacteria</taxon>
        <taxon>Hyphomicrobiales</taxon>
        <taxon>Methylobacteriaceae</taxon>
        <taxon>Microvirga</taxon>
    </lineage>
</organism>
<proteinExistence type="predicted"/>
<evidence type="ECO:0000256" key="1">
    <source>
        <dbReference type="SAM" id="MobiDB-lite"/>
    </source>
</evidence>
<feature type="signal peptide" evidence="3">
    <location>
        <begin position="1"/>
        <end position="31"/>
    </location>
</feature>
<keyword evidence="2" id="KW-0472">Membrane</keyword>
<dbReference type="STRING" id="1225564.AA309_17075"/>
<comment type="caution">
    <text evidence="4">The sequence shown here is derived from an EMBL/GenBank/DDBJ whole genome shotgun (WGS) entry which is preliminary data.</text>
</comment>
<accession>A0A0H1RA96</accession>
<evidence type="ECO:0000313" key="4">
    <source>
        <dbReference type="EMBL" id="KLK92118.1"/>
    </source>
</evidence>
<feature type="chain" id="PRO_5002593570" evidence="3">
    <location>
        <begin position="32"/>
        <end position="290"/>
    </location>
</feature>
<reference evidence="4 5" key="1">
    <citation type="submission" date="2015-05" db="EMBL/GenBank/DDBJ databases">
        <title>Draft genome sequence of Microvirga vignae strain BR3299, a novel nitrogen fixing bacteria isolated from Brazil semi-aired region.</title>
        <authorList>
            <person name="Zilli J.E."/>
            <person name="Passos S.R."/>
            <person name="Leite J."/>
            <person name="Baldani J.I."/>
            <person name="Xavier G.R."/>
            <person name="Rumjaneck N.G."/>
            <person name="Simoes-Araujo J.L."/>
        </authorList>
    </citation>
    <scope>NUCLEOTIDE SEQUENCE [LARGE SCALE GENOMIC DNA]</scope>
    <source>
        <strain evidence="4 5">BR3299</strain>
    </source>
</reference>
<sequence>MGRGKAYSGTCAIAVASLLCGLNAATLPLDAQPFSFPADQPAMNEPRASFDERFSPDLRTEPFFTRPEVQNLLASLPSSPASADVLVAGPEPGAPESETEEGMPAEPQPVEDTASVTAQKPSSEATTSAPNLEIQLPEFPPPPPPADVVLPSAEEIAATTPPQAPPQAPSDISSAIRSEPDRRADASEQSMSQPQAEKKANLKKQAEQGRARVKKQTTARHEPAVTGTFPSCRAGAVCVSQQQTFAIFFGFIAGALLGGPIGAIAGGTAGAILTAPDRPQEGRSDPPPRR</sequence>
<feature type="compositionally biased region" description="Polar residues" evidence="1">
    <location>
        <begin position="114"/>
        <end position="128"/>
    </location>
</feature>